<name>A0A5E7GLB2_PSEFL</name>
<gene>
    <name evidence="1" type="ORF">PS862_00387</name>
</gene>
<dbReference type="EMBL" id="CABVII010000001">
    <property type="protein sequence ID" value="VVO52428.1"/>
    <property type="molecule type" value="Genomic_DNA"/>
</dbReference>
<reference evidence="1 2" key="1">
    <citation type="submission" date="2019-09" db="EMBL/GenBank/DDBJ databases">
        <authorList>
            <person name="Chandra G."/>
            <person name="Truman W A."/>
        </authorList>
    </citation>
    <scope>NUCLEOTIDE SEQUENCE [LARGE SCALE GENOMIC DNA]</scope>
    <source>
        <strain evidence="1">PS862</strain>
    </source>
</reference>
<evidence type="ECO:0000313" key="2">
    <source>
        <dbReference type="Proteomes" id="UP000385207"/>
    </source>
</evidence>
<proteinExistence type="predicted"/>
<dbReference type="AlphaFoldDB" id="A0A5E7GLB2"/>
<accession>A0A5E7GLB2</accession>
<protein>
    <submittedName>
        <fullName evidence="1">Uncharacterized protein</fullName>
    </submittedName>
</protein>
<sequence>MTSTHIHPIETAHATLVSYDSVTTVVDPDGNLRLQEI</sequence>
<dbReference type="Proteomes" id="UP000385207">
    <property type="component" value="Unassembled WGS sequence"/>
</dbReference>
<evidence type="ECO:0000313" key="1">
    <source>
        <dbReference type="EMBL" id="VVO52428.1"/>
    </source>
</evidence>
<organism evidence="1 2">
    <name type="scientific">Pseudomonas fluorescens</name>
    <dbReference type="NCBI Taxonomy" id="294"/>
    <lineage>
        <taxon>Bacteria</taxon>
        <taxon>Pseudomonadati</taxon>
        <taxon>Pseudomonadota</taxon>
        <taxon>Gammaproteobacteria</taxon>
        <taxon>Pseudomonadales</taxon>
        <taxon>Pseudomonadaceae</taxon>
        <taxon>Pseudomonas</taxon>
    </lineage>
</organism>